<gene>
    <name evidence="1" type="ORF">B0H17DRAFT_1209147</name>
</gene>
<accession>A0AAD7G628</accession>
<reference evidence="1" key="1">
    <citation type="submission" date="2023-03" db="EMBL/GenBank/DDBJ databases">
        <title>Massive genome expansion in bonnet fungi (Mycena s.s.) driven by repeated elements and novel gene families across ecological guilds.</title>
        <authorList>
            <consortium name="Lawrence Berkeley National Laboratory"/>
            <person name="Harder C.B."/>
            <person name="Miyauchi S."/>
            <person name="Viragh M."/>
            <person name="Kuo A."/>
            <person name="Thoen E."/>
            <person name="Andreopoulos B."/>
            <person name="Lu D."/>
            <person name="Skrede I."/>
            <person name="Drula E."/>
            <person name="Henrissat B."/>
            <person name="Morin E."/>
            <person name="Kohler A."/>
            <person name="Barry K."/>
            <person name="LaButti K."/>
            <person name="Morin E."/>
            <person name="Salamov A."/>
            <person name="Lipzen A."/>
            <person name="Mereny Z."/>
            <person name="Hegedus B."/>
            <person name="Baldrian P."/>
            <person name="Stursova M."/>
            <person name="Weitz H."/>
            <person name="Taylor A."/>
            <person name="Grigoriev I.V."/>
            <person name="Nagy L.G."/>
            <person name="Martin F."/>
            <person name="Kauserud H."/>
        </authorList>
    </citation>
    <scope>NUCLEOTIDE SEQUENCE</scope>
    <source>
        <strain evidence="1">CBHHK067</strain>
    </source>
</reference>
<keyword evidence="2" id="KW-1185">Reference proteome</keyword>
<proteinExistence type="predicted"/>
<name>A0AAD7G628_MYCRO</name>
<dbReference type="AlphaFoldDB" id="A0AAD7G628"/>
<dbReference type="Proteomes" id="UP001221757">
    <property type="component" value="Unassembled WGS sequence"/>
</dbReference>
<organism evidence="1 2">
    <name type="scientific">Mycena rosella</name>
    <name type="common">Pink bonnet</name>
    <name type="synonym">Agaricus rosellus</name>
    <dbReference type="NCBI Taxonomy" id="1033263"/>
    <lineage>
        <taxon>Eukaryota</taxon>
        <taxon>Fungi</taxon>
        <taxon>Dikarya</taxon>
        <taxon>Basidiomycota</taxon>
        <taxon>Agaricomycotina</taxon>
        <taxon>Agaricomycetes</taxon>
        <taxon>Agaricomycetidae</taxon>
        <taxon>Agaricales</taxon>
        <taxon>Marasmiineae</taxon>
        <taxon>Mycenaceae</taxon>
        <taxon>Mycena</taxon>
    </lineage>
</organism>
<evidence type="ECO:0000313" key="2">
    <source>
        <dbReference type="Proteomes" id="UP001221757"/>
    </source>
</evidence>
<protein>
    <submittedName>
        <fullName evidence="1">Uncharacterized protein</fullName>
    </submittedName>
</protein>
<sequence>MSPPPRPPPSEYLFFYNDAEADLPVSAAVNMLCMHMGEAAVTNIPVEYLFFYNDAEADPPVSAAVNKLYIGPAVRQKSISTLLLSAHTPSPTALSSSPNSTSRRVVPSTTALSSSLTSTFRPHPLLDGSLLKPDFYFPPRHPSWTALFIKLDLLPPVHHPLHVGAPHYANLLPPSMTALLTMPTFILMPNPVPPGATPHPRQALPLSIISPA</sequence>
<comment type="caution">
    <text evidence="1">The sequence shown here is derived from an EMBL/GenBank/DDBJ whole genome shotgun (WGS) entry which is preliminary data.</text>
</comment>
<evidence type="ECO:0000313" key="1">
    <source>
        <dbReference type="EMBL" id="KAJ7671097.1"/>
    </source>
</evidence>
<dbReference type="EMBL" id="JARKIE010000176">
    <property type="protein sequence ID" value="KAJ7671097.1"/>
    <property type="molecule type" value="Genomic_DNA"/>
</dbReference>